<dbReference type="InterPro" id="IPR036452">
    <property type="entry name" value="Ribo_hydro-like"/>
</dbReference>
<feature type="domain" description="Inosine/uridine-preferring nucleoside hydrolase" evidence="2">
    <location>
        <begin position="8"/>
        <end position="72"/>
    </location>
</feature>
<feature type="non-terminal residue" evidence="3">
    <location>
        <position position="72"/>
    </location>
</feature>
<dbReference type="InterPro" id="IPR001910">
    <property type="entry name" value="Inosine/uridine_hydrolase_dom"/>
</dbReference>
<dbReference type="PANTHER" id="PTHR46190">
    <property type="entry name" value="SI:CH211-201H21.5-RELATED"/>
    <property type="match status" value="1"/>
</dbReference>
<name>A0A1R1PKX8_ZANCU</name>
<reference evidence="4" key="1">
    <citation type="submission" date="2017-01" db="EMBL/GenBank/DDBJ databases">
        <authorList>
            <person name="Wang Y."/>
            <person name="White M."/>
            <person name="Kvist S."/>
            <person name="Moncalvo J.-M."/>
        </authorList>
    </citation>
    <scope>NUCLEOTIDE SEQUENCE [LARGE SCALE GENOMIC DNA]</scope>
    <source>
        <strain evidence="4">COL-18-3</strain>
    </source>
</reference>
<sequence length="72" mass="8005">MADDRIPIWLDCDPGQDDLHAIIFTKFHPKLKLLGITAVHGNATLDRTFKNASRVLKACNVKDVKVYAGAEK</sequence>
<keyword evidence="4" id="KW-1185">Reference proteome</keyword>
<dbReference type="AlphaFoldDB" id="A0A1R1PKX8"/>
<proteinExistence type="inferred from homology"/>
<organism evidence="3 4">
    <name type="scientific">Zancudomyces culisetae</name>
    <name type="common">Gut fungus</name>
    <name type="synonym">Smittium culisetae</name>
    <dbReference type="NCBI Taxonomy" id="1213189"/>
    <lineage>
        <taxon>Eukaryota</taxon>
        <taxon>Fungi</taxon>
        <taxon>Fungi incertae sedis</taxon>
        <taxon>Zoopagomycota</taxon>
        <taxon>Kickxellomycotina</taxon>
        <taxon>Harpellomycetes</taxon>
        <taxon>Harpellales</taxon>
        <taxon>Legeriomycetaceae</taxon>
        <taxon>Zancudomyces</taxon>
    </lineage>
</organism>
<dbReference type="SUPFAM" id="SSF53590">
    <property type="entry name" value="Nucleoside hydrolase"/>
    <property type="match status" value="1"/>
</dbReference>
<dbReference type="OrthoDB" id="432381at2759"/>
<evidence type="ECO:0000256" key="1">
    <source>
        <dbReference type="ARBA" id="ARBA00009176"/>
    </source>
</evidence>
<dbReference type="PANTHER" id="PTHR46190:SF1">
    <property type="entry name" value="SI:CH211-201H21.5"/>
    <property type="match status" value="1"/>
</dbReference>
<evidence type="ECO:0000259" key="2">
    <source>
        <dbReference type="Pfam" id="PF01156"/>
    </source>
</evidence>
<evidence type="ECO:0000313" key="4">
    <source>
        <dbReference type="Proteomes" id="UP000188320"/>
    </source>
</evidence>
<dbReference type="GO" id="GO:0016799">
    <property type="term" value="F:hydrolase activity, hydrolyzing N-glycosyl compounds"/>
    <property type="evidence" value="ECO:0007669"/>
    <property type="project" value="InterPro"/>
</dbReference>
<dbReference type="Pfam" id="PF01156">
    <property type="entry name" value="IU_nuc_hydro"/>
    <property type="match status" value="1"/>
</dbReference>
<comment type="caution">
    <text evidence="3">The sequence shown here is derived from an EMBL/GenBank/DDBJ whole genome shotgun (WGS) entry which is preliminary data.</text>
</comment>
<dbReference type="InterPro" id="IPR052775">
    <property type="entry name" value="IUN_hydrolase"/>
</dbReference>
<evidence type="ECO:0000313" key="3">
    <source>
        <dbReference type="EMBL" id="OMH81631.1"/>
    </source>
</evidence>
<comment type="similarity">
    <text evidence="1">Belongs to the IUNH family.</text>
</comment>
<accession>A0A1R1PKX8</accession>
<gene>
    <name evidence="3" type="ORF">AX774_g4903</name>
</gene>
<dbReference type="EMBL" id="LSSK01000854">
    <property type="protein sequence ID" value="OMH81631.1"/>
    <property type="molecule type" value="Genomic_DNA"/>
</dbReference>
<dbReference type="Proteomes" id="UP000188320">
    <property type="component" value="Unassembled WGS sequence"/>
</dbReference>
<dbReference type="Gene3D" id="3.90.245.10">
    <property type="entry name" value="Ribonucleoside hydrolase-like"/>
    <property type="match status" value="1"/>
</dbReference>
<protein>
    <submittedName>
        <fullName evidence="3">Uridine nucleosidase</fullName>
    </submittedName>
</protein>